<dbReference type="InterPro" id="IPR036097">
    <property type="entry name" value="HisK_dim/P_sf"/>
</dbReference>
<gene>
    <name evidence="4" type="ORF">C4900_03470</name>
</gene>
<dbReference type="SUPFAM" id="SSF55874">
    <property type="entry name" value="ATPase domain of HSP90 chaperone/DNA topoisomerase II/histidine kinase"/>
    <property type="match status" value="1"/>
</dbReference>
<dbReference type="PROSITE" id="PS50110">
    <property type="entry name" value="RESPONSE_REGULATORY"/>
    <property type="match status" value="1"/>
</dbReference>
<comment type="catalytic activity">
    <reaction evidence="1">
        <text>ATP + protein L-histidine = ADP + protein N-phospho-L-histidine.</text>
        <dbReference type="EC" id="2.7.13.3"/>
    </reaction>
</comment>
<dbReference type="InterPro" id="IPR001789">
    <property type="entry name" value="Sig_transdc_resp-reg_receiver"/>
</dbReference>
<accession>A0A1C2FZ20</accession>
<dbReference type="PROSITE" id="PS50109">
    <property type="entry name" value="HIS_KIN"/>
    <property type="match status" value="1"/>
</dbReference>
<dbReference type="Pfam" id="PF00072">
    <property type="entry name" value="Response_reg"/>
    <property type="match status" value="1"/>
</dbReference>
<dbReference type="CDD" id="cd00082">
    <property type="entry name" value="HisKA"/>
    <property type="match status" value="1"/>
</dbReference>
<proteinExistence type="predicted"/>
<sequence length="391" mass="42256">MSNVVPETNGDRGDAPRRRILVVDDDDGLRAGLAIGLKRDGYMVQLASDAHEATEKLASMDFDLILLDLHLPGTINGLSLLNTIRAERSPLHLPVIIISGSSDSANIVTALRDGANDYVVKPFDAGTVRARVRTQITLKALKDVNDHFLRTASHDLKKPIMLMLDIASQIRLSTQGGEPMSADDQSALDLLIDTGKYMQQIIGELLDMGAIRAGRIHLQKQSTDFGAIVRQAVAHNSGYAHGKGIELGLKFSPGLPHILADELRLLQVLDNLIGNAIKFSPAKTRIMISTLIDGEYIVCEVSDEGPGLSAQDQAHLFQPYRSLSNKPTGNEQSTGLGLAICKELIALHQGEIGVRNNVTRGATFWIRIPVRPSPTHDVILAEPGMTAGQAT</sequence>
<evidence type="ECO:0000256" key="2">
    <source>
        <dbReference type="ARBA" id="ARBA00012438"/>
    </source>
</evidence>
<dbReference type="CDD" id="cd17574">
    <property type="entry name" value="REC_OmpR"/>
    <property type="match status" value="1"/>
</dbReference>
<dbReference type="Gene3D" id="1.10.287.130">
    <property type="match status" value="1"/>
</dbReference>
<dbReference type="EC" id="2.7.13.3" evidence="2"/>
<dbReference type="InterPro" id="IPR011006">
    <property type="entry name" value="CheY-like_superfamily"/>
</dbReference>
<organism evidence="4 5">
    <name type="scientific">Acidiferrobacter thiooxydans</name>
    <dbReference type="NCBI Taxonomy" id="163359"/>
    <lineage>
        <taxon>Bacteria</taxon>
        <taxon>Pseudomonadati</taxon>
        <taxon>Pseudomonadota</taxon>
        <taxon>Gammaproteobacteria</taxon>
        <taxon>Acidiferrobacterales</taxon>
        <taxon>Acidiferrobacteraceae</taxon>
        <taxon>Acidiferrobacter</taxon>
    </lineage>
</organism>
<dbReference type="InterPro" id="IPR036890">
    <property type="entry name" value="HATPase_C_sf"/>
</dbReference>
<keyword evidence="3" id="KW-0597">Phosphoprotein</keyword>
<dbReference type="Gene3D" id="3.40.50.2300">
    <property type="match status" value="1"/>
</dbReference>
<dbReference type="Gene3D" id="6.10.250.690">
    <property type="match status" value="1"/>
</dbReference>
<dbReference type="Pfam" id="PF02518">
    <property type="entry name" value="HATPase_c"/>
    <property type="match status" value="1"/>
</dbReference>
<dbReference type="RefSeq" id="WP_065971783.1">
    <property type="nucleotide sequence ID" value="NZ_CP080624.1"/>
</dbReference>
<dbReference type="SMART" id="SM00448">
    <property type="entry name" value="REC"/>
    <property type="match status" value="1"/>
</dbReference>
<name>A0A1C2FZ20_9GAMM</name>
<dbReference type="GO" id="GO:0000155">
    <property type="term" value="F:phosphorelay sensor kinase activity"/>
    <property type="evidence" value="ECO:0007669"/>
    <property type="project" value="InterPro"/>
</dbReference>
<dbReference type="InterPro" id="IPR003594">
    <property type="entry name" value="HATPase_dom"/>
</dbReference>
<dbReference type="SUPFAM" id="SSF52172">
    <property type="entry name" value="CheY-like"/>
    <property type="match status" value="1"/>
</dbReference>
<reference evidence="4 5" key="1">
    <citation type="submission" date="2018-02" db="EMBL/GenBank/DDBJ databases">
        <title>Insights into the biology of acidophilic members of the Acidiferrobacteraceae family derived from comparative genomic analyses.</title>
        <authorList>
            <person name="Issotta F."/>
            <person name="Thyssen C."/>
            <person name="Mena C."/>
            <person name="Moya A."/>
            <person name="Bellenberg S."/>
            <person name="Sproer C."/>
            <person name="Covarrubias P.C."/>
            <person name="Sand W."/>
            <person name="Quatrini R."/>
            <person name="Vera M."/>
        </authorList>
    </citation>
    <scope>NUCLEOTIDE SEQUENCE [LARGE SCALE GENOMIC DNA]</scope>
    <source>
        <strain evidence="5">m-1</strain>
    </source>
</reference>
<evidence type="ECO:0000256" key="1">
    <source>
        <dbReference type="ARBA" id="ARBA00000085"/>
    </source>
</evidence>
<dbReference type="InterPro" id="IPR005467">
    <property type="entry name" value="His_kinase_dom"/>
</dbReference>
<dbReference type="InterPro" id="IPR004358">
    <property type="entry name" value="Sig_transdc_His_kin-like_C"/>
</dbReference>
<dbReference type="OrthoDB" id="7051794at2"/>
<dbReference type="InterPro" id="IPR003661">
    <property type="entry name" value="HisK_dim/P_dom"/>
</dbReference>
<evidence type="ECO:0000313" key="4">
    <source>
        <dbReference type="EMBL" id="RCN58831.1"/>
    </source>
</evidence>
<evidence type="ECO:0000256" key="3">
    <source>
        <dbReference type="ARBA" id="ARBA00022553"/>
    </source>
</evidence>
<keyword evidence="4" id="KW-0418">Kinase</keyword>
<dbReference type="Gene3D" id="3.30.565.10">
    <property type="entry name" value="Histidine kinase-like ATPase, C-terminal domain"/>
    <property type="match status" value="1"/>
</dbReference>
<dbReference type="PRINTS" id="PR00344">
    <property type="entry name" value="BCTRLSENSOR"/>
</dbReference>
<keyword evidence="5" id="KW-1185">Reference proteome</keyword>
<dbReference type="AlphaFoldDB" id="A0A1C2FZ20"/>
<keyword evidence="4" id="KW-0808">Transferase</keyword>
<dbReference type="SMART" id="SM00387">
    <property type="entry name" value="HATPase_c"/>
    <property type="match status" value="1"/>
</dbReference>
<dbReference type="PANTHER" id="PTHR43547:SF2">
    <property type="entry name" value="HYBRID SIGNAL TRANSDUCTION HISTIDINE KINASE C"/>
    <property type="match status" value="1"/>
</dbReference>
<comment type="caution">
    <text evidence="4">The sequence shown here is derived from an EMBL/GenBank/DDBJ whole genome shotgun (WGS) entry which is preliminary data.</text>
</comment>
<dbReference type="EMBL" id="PSYR01000001">
    <property type="protein sequence ID" value="RCN58831.1"/>
    <property type="molecule type" value="Genomic_DNA"/>
</dbReference>
<dbReference type="SUPFAM" id="SSF47384">
    <property type="entry name" value="Homodimeric domain of signal transducing histidine kinase"/>
    <property type="match status" value="1"/>
</dbReference>
<dbReference type="Proteomes" id="UP000253250">
    <property type="component" value="Unassembled WGS sequence"/>
</dbReference>
<dbReference type="STRING" id="163359.A9R16_02670"/>
<evidence type="ECO:0000313" key="5">
    <source>
        <dbReference type="Proteomes" id="UP000253250"/>
    </source>
</evidence>
<protein>
    <recommendedName>
        <fullName evidence="2">histidine kinase</fullName>
        <ecNumber evidence="2">2.7.13.3</ecNumber>
    </recommendedName>
</protein>
<dbReference type="PANTHER" id="PTHR43547">
    <property type="entry name" value="TWO-COMPONENT HISTIDINE KINASE"/>
    <property type="match status" value="1"/>
</dbReference>